<feature type="domain" description="NAD-dependent epimerase/dehydratase" evidence="3">
    <location>
        <begin position="6"/>
        <end position="254"/>
    </location>
</feature>
<evidence type="ECO:0000313" key="4">
    <source>
        <dbReference type="EMBL" id="EPQ53890.1"/>
    </source>
</evidence>
<keyword evidence="5" id="KW-1185">Reference proteome</keyword>
<dbReference type="InterPro" id="IPR036291">
    <property type="entry name" value="NAD(P)-bd_dom_sf"/>
</dbReference>
<dbReference type="CDD" id="cd05227">
    <property type="entry name" value="AR_SDR_e"/>
    <property type="match status" value="1"/>
</dbReference>
<dbReference type="STRING" id="670483.S7RHY0"/>
<dbReference type="HOGENOM" id="CLU_007383_9_2_1"/>
<dbReference type="OMA" id="HVTCVIR"/>
<dbReference type="GO" id="GO:0016616">
    <property type="term" value="F:oxidoreductase activity, acting on the CH-OH group of donors, NAD or NADP as acceptor"/>
    <property type="evidence" value="ECO:0007669"/>
    <property type="project" value="TreeGrafter"/>
</dbReference>
<reference evidence="4 5" key="1">
    <citation type="journal article" date="2012" name="Science">
        <title>The Paleozoic origin of enzymatic lignin decomposition reconstructed from 31 fungal genomes.</title>
        <authorList>
            <person name="Floudas D."/>
            <person name="Binder M."/>
            <person name="Riley R."/>
            <person name="Barry K."/>
            <person name="Blanchette R.A."/>
            <person name="Henrissat B."/>
            <person name="Martinez A.T."/>
            <person name="Otillar R."/>
            <person name="Spatafora J.W."/>
            <person name="Yadav J.S."/>
            <person name="Aerts A."/>
            <person name="Benoit I."/>
            <person name="Boyd A."/>
            <person name="Carlson A."/>
            <person name="Copeland A."/>
            <person name="Coutinho P.M."/>
            <person name="de Vries R.P."/>
            <person name="Ferreira P."/>
            <person name="Findley K."/>
            <person name="Foster B."/>
            <person name="Gaskell J."/>
            <person name="Glotzer D."/>
            <person name="Gorecki P."/>
            <person name="Heitman J."/>
            <person name="Hesse C."/>
            <person name="Hori C."/>
            <person name="Igarashi K."/>
            <person name="Jurgens J.A."/>
            <person name="Kallen N."/>
            <person name="Kersten P."/>
            <person name="Kohler A."/>
            <person name="Kuees U."/>
            <person name="Kumar T.K.A."/>
            <person name="Kuo A."/>
            <person name="LaButti K."/>
            <person name="Larrondo L.F."/>
            <person name="Lindquist E."/>
            <person name="Ling A."/>
            <person name="Lombard V."/>
            <person name="Lucas S."/>
            <person name="Lundell T."/>
            <person name="Martin R."/>
            <person name="McLaughlin D.J."/>
            <person name="Morgenstern I."/>
            <person name="Morin E."/>
            <person name="Murat C."/>
            <person name="Nagy L.G."/>
            <person name="Nolan M."/>
            <person name="Ohm R.A."/>
            <person name="Patyshakuliyeva A."/>
            <person name="Rokas A."/>
            <person name="Ruiz-Duenas F.J."/>
            <person name="Sabat G."/>
            <person name="Salamov A."/>
            <person name="Samejima M."/>
            <person name="Schmutz J."/>
            <person name="Slot J.C."/>
            <person name="St John F."/>
            <person name="Stenlid J."/>
            <person name="Sun H."/>
            <person name="Sun S."/>
            <person name="Syed K."/>
            <person name="Tsang A."/>
            <person name="Wiebenga A."/>
            <person name="Young D."/>
            <person name="Pisabarro A."/>
            <person name="Eastwood D.C."/>
            <person name="Martin F."/>
            <person name="Cullen D."/>
            <person name="Grigoriev I.V."/>
            <person name="Hibbett D.S."/>
        </authorList>
    </citation>
    <scope>NUCLEOTIDE SEQUENCE [LARGE SCALE GENOMIC DNA]</scope>
    <source>
        <strain evidence="4 5">ATCC 11539</strain>
    </source>
</reference>
<dbReference type="KEGG" id="gtr:GLOTRDRAFT_77747"/>
<organism evidence="4 5">
    <name type="scientific">Gloeophyllum trabeum (strain ATCC 11539 / FP-39264 / Madison 617)</name>
    <name type="common">Brown rot fungus</name>
    <dbReference type="NCBI Taxonomy" id="670483"/>
    <lineage>
        <taxon>Eukaryota</taxon>
        <taxon>Fungi</taxon>
        <taxon>Dikarya</taxon>
        <taxon>Basidiomycota</taxon>
        <taxon>Agaricomycotina</taxon>
        <taxon>Agaricomycetes</taxon>
        <taxon>Gloeophyllales</taxon>
        <taxon>Gloeophyllaceae</taxon>
        <taxon>Gloeophyllum</taxon>
    </lineage>
</organism>
<dbReference type="GeneID" id="19308741"/>
<evidence type="ECO:0000313" key="5">
    <source>
        <dbReference type="Proteomes" id="UP000030669"/>
    </source>
</evidence>
<dbReference type="Gene3D" id="3.40.50.720">
    <property type="entry name" value="NAD(P)-binding Rossmann-like Domain"/>
    <property type="match status" value="1"/>
</dbReference>
<dbReference type="eggNOG" id="KOG1502">
    <property type="taxonomic scope" value="Eukaryota"/>
</dbReference>
<dbReference type="SUPFAM" id="SSF51735">
    <property type="entry name" value="NAD(P)-binding Rossmann-fold domains"/>
    <property type="match status" value="1"/>
</dbReference>
<dbReference type="EMBL" id="KB469304">
    <property type="protein sequence ID" value="EPQ53890.1"/>
    <property type="molecule type" value="Genomic_DNA"/>
</dbReference>
<dbReference type="InterPro" id="IPR050425">
    <property type="entry name" value="NAD(P)_dehydrat-like"/>
</dbReference>
<dbReference type="InterPro" id="IPR001509">
    <property type="entry name" value="Epimerase_deHydtase"/>
</dbReference>
<sequence>MSKGVVLITGITGYVATHTALAFFEAGYTVKGTVRSAEKADFWISAFPQHKDAFQYAIVEDMTLPGAYDEAIKGVDIVAHIASPTHWNPKDNEKDILLPAINGTKNILSATKLEPRIKRVVFTSSFAAVSDARKEVSPDKVFTPADFNDITYEEGKTATEHRWTYQASKALAEKTFWNFIKEEKPSWAGSVVAPIGTYGPPLQPVKSLKDINMSCQFFLGLANGTFKNGVPAIGFPFFVDVRDVALAHLRAVELDVAKGQRYLLVGGPYKPEQIVDVVVRNFPFLKEKLPEVDITKVDLESTPFKIDTSKTTGELGITFTPFEKMIVDTMNRLLFLAKQFGAIP</sequence>
<evidence type="ECO:0000256" key="2">
    <source>
        <dbReference type="ARBA" id="ARBA00023445"/>
    </source>
</evidence>
<evidence type="ECO:0000256" key="1">
    <source>
        <dbReference type="ARBA" id="ARBA00023002"/>
    </source>
</evidence>
<dbReference type="PANTHER" id="PTHR10366:SF564">
    <property type="entry name" value="STEROL-4-ALPHA-CARBOXYLATE 3-DEHYDROGENASE, DECARBOXYLATING"/>
    <property type="match status" value="1"/>
</dbReference>
<evidence type="ECO:0000259" key="3">
    <source>
        <dbReference type="Pfam" id="PF01370"/>
    </source>
</evidence>
<dbReference type="Pfam" id="PF01370">
    <property type="entry name" value="Epimerase"/>
    <property type="match status" value="1"/>
</dbReference>
<proteinExistence type="inferred from homology"/>
<protein>
    <submittedName>
        <fullName evidence="4">NAD P-binding protein</fullName>
    </submittedName>
</protein>
<dbReference type="PANTHER" id="PTHR10366">
    <property type="entry name" value="NAD DEPENDENT EPIMERASE/DEHYDRATASE"/>
    <property type="match status" value="1"/>
</dbReference>
<dbReference type="AlphaFoldDB" id="S7RHY0"/>
<dbReference type="Proteomes" id="UP000030669">
    <property type="component" value="Unassembled WGS sequence"/>
</dbReference>
<keyword evidence="1" id="KW-0560">Oxidoreductase</keyword>
<dbReference type="OrthoDB" id="2735536at2759"/>
<gene>
    <name evidence="4" type="ORF">GLOTRDRAFT_77747</name>
</gene>
<dbReference type="RefSeq" id="XP_007867269.1">
    <property type="nucleotide sequence ID" value="XM_007869078.1"/>
</dbReference>
<comment type="similarity">
    <text evidence="2">Belongs to the NAD(P)-dependent epimerase/dehydratase family. Dihydroflavonol-4-reductase subfamily.</text>
</comment>
<name>S7RHY0_GLOTA</name>
<accession>S7RHY0</accession>